<dbReference type="EMBL" id="FOVN01000001">
    <property type="protein sequence ID" value="SFN51311.1"/>
    <property type="molecule type" value="Genomic_DNA"/>
</dbReference>
<dbReference type="SUPFAM" id="SSF49464">
    <property type="entry name" value="Carboxypeptidase regulatory domain-like"/>
    <property type="match status" value="1"/>
</dbReference>
<dbReference type="STRING" id="649333.SAMN04487989_101927"/>
<sequence length="337" mass="38589">MKANVIFLFFLLCVVKSFPQEVSGIIVDSKTNTPIEGASVYFDNTTVGTISDMEGLFNITKSASINSPLVVSFLGYKKQVISNYSTEEKLTIFLVEDINALNEVFLESKDSWSRARKLKDFKTYFLGETNNALSCKILNEEVIRLQFLETENKLVASATTPLVILNENLKYQIQYDLQDFEVTYQMGDNLQDFYPSSVFYAGTSFYMSGAVNKRIIKRRNKVYNGSVLHFMRVLLLGKLADNKFKLIFEGKEVPQKNFISIYATDNPELYQVRLFKPLLVVYDNDTHNQSRITSKDTYFYLDKNGNHSPVDGLIFTGYFGKQRIADTLPLDYQPEKD</sequence>
<gene>
    <name evidence="1" type="ORF">SAMN04487989_101927</name>
</gene>
<dbReference type="RefSeq" id="WP_092206444.1">
    <property type="nucleotide sequence ID" value="NZ_FOVN01000001.1"/>
</dbReference>
<evidence type="ECO:0000313" key="2">
    <source>
        <dbReference type="Proteomes" id="UP000198705"/>
    </source>
</evidence>
<dbReference type="OrthoDB" id="1223654at2"/>
<dbReference type="AlphaFoldDB" id="A0A1I4ZM08"/>
<keyword evidence="2" id="KW-1185">Reference proteome</keyword>
<proteinExistence type="predicted"/>
<dbReference type="Proteomes" id="UP000198705">
    <property type="component" value="Unassembled WGS sequence"/>
</dbReference>
<organism evidence="1 2">
    <name type="scientific">Bizionia echini</name>
    <dbReference type="NCBI Taxonomy" id="649333"/>
    <lineage>
        <taxon>Bacteria</taxon>
        <taxon>Pseudomonadati</taxon>
        <taxon>Bacteroidota</taxon>
        <taxon>Flavobacteriia</taxon>
        <taxon>Flavobacteriales</taxon>
        <taxon>Flavobacteriaceae</taxon>
        <taxon>Bizionia</taxon>
    </lineage>
</organism>
<reference evidence="2" key="1">
    <citation type="submission" date="2016-10" db="EMBL/GenBank/DDBJ databases">
        <authorList>
            <person name="Varghese N."/>
            <person name="Submissions S."/>
        </authorList>
    </citation>
    <scope>NUCLEOTIDE SEQUENCE [LARGE SCALE GENOMIC DNA]</scope>
    <source>
        <strain evidence="2">DSM 23925</strain>
    </source>
</reference>
<dbReference type="Pfam" id="PF13715">
    <property type="entry name" value="CarbopepD_reg_2"/>
    <property type="match status" value="1"/>
</dbReference>
<protein>
    <submittedName>
        <fullName evidence="1">CarboxypepD_reg-like domain-containing protein</fullName>
    </submittedName>
</protein>
<name>A0A1I4ZM08_9FLAO</name>
<evidence type="ECO:0000313" key="1">
    <source>
        <dbReference type="EMBL" id="SFN51311.1"/>
    </source>
</evidence>
<dbReference type="InterPro" id="IPR008969">
    <property type="entry name" value="CarboxyPept-like_regulatory"/>
</dbReference>
<accession>A0A1I4ZM08</accession>
<dbReference type="Gene3D" id="2.60.40.1120">
    <property type="entry name" value="Carboxypeptidase-like, regulatory domain"/>
    <property type="match status" value="1"/>
</dbReference>